<feature type="transmembrane region" description="Helical" evidence="2">
    <location>
        <begin position="132"/>
        <end position="156"/>
    </location>
</feature>
<reference evidence="3 4" key="1">
    <citation type="submission" date="2024-10" db="EMBL/GenBank/DDBJ databases">
        <title>The Natural Products Discovery Center: Release of the First 8490 Sequenced Strains for Exploring Actinobacteria Biosynthetic Diversity.</title>
        <authorList>
            <person name="Kalkreuter E."/>
            <person name="Kautsar S.A."/>
            <person name="Yang D."/>
            <person name="Bader C.D."/>
            <person name="Teijaro C.N."/>
            <person name="Fluegel L."/>
            <person name="Davis C.M."/>
            <person name="Simpson J.R."/>
            <person name="Lauterbach L."/>
            <person name="Steele A.D."/>
            <person name="Gui C."/>
            <person name="Meng S."/>
            <person name="Li G."/>
            <person name="Viehrig K."/>
            <person name="Ye F."/>
            <person name="Su P."/>
            <person name="Kiefer A.F."/>
            <person name="Nichols A."/>
            <person name="Cepeda A.J."/>
            <person name="Yan W."/>
            <person name="Fan B."/>
            <person name="Jiang Y."/>
            <person name="Adhikari A."/>
            <person name="Zheng C.-J."/>
            <person name="Schuster L."/>
            <person name="Cowan T.M."/>
            <person name="Smanski M.J."/>
            <person name="Chevrette M.G."/>
            <person name="De Carvalho L.P.S."/>
            <person name="Shen B."/>
        </authorList>
    </citation>
    <scope>NUCLEOTIDE SEQUENCE [LARGE SCALE GENOMIC DNA]</scope>
    <source>
        <strain evidence="3 4">NPDC001650</strain>
    </source>
</reference>
<accession>A0ABW6U6E8</accession>
<keyword evidence="2" id="KW-0812">Transmembrane</keyword>
<name>A0ABW6U6E8_9ACTN</name>
<feature type="transmembrane region" description="Helical" evidence="2">
    <location>
        <begin position="270"/>
        <end position="296"/>
    </location>
</feature>
<proteinExistence type="predicted"/>
<feature type="transmembrane region" description="Helical" evidence="2">
    <location>
        <begin position="168"/>
        <end position="189"/>
    </location>
</feature>
<keyword evidence="2" id="KW-1133">Transmembrane helix</keyword>
<organism evidence="3 4">
    <name type="scientific">Streptomyces nondiastaticus</name>
    <dbReference type="NCBI Taxonomy" id="3154512"/>
    <lineage>
        <taxon>Bacteria</taxon>
        <taxon>Bacillati</taxon>
        <taxon>Actinomycetota</taxon>
        <taxon>Actinomycetes</taxon>
        <taxon>Kitasatosporales</taxon>
        <taxon>Streptomycetaceae</taxon>
        <taxon>Streptomyces</taxon>
    </lineage>
</organism>
<protein>
    <recommendedName>
        <fullName evidence="5">Integral membrane protein</fullName>
    </recommendedName>
</protein>
<comment type="caution">
    <text evidence="3">The sequence shown here is derived from an EMBL/GenBank/DDBJ whole genome shotgun (WGS) entry which is preliminary data.</text>
</comment>
<feature type="region of interest" description="Disordered" evidence="1">
    <location>
        <begin position="1"/>
        <end position="45"/>
    </location>
</feature>
<evidence type="ECO:0008006" key="5">
    <source>
        <dbReference type="Google" id="ProtNLM"/>
    </source>
</evidence>
<feature type="region of interest" description="Disordered" evidence="1">
    <location>
        <begin position="349"/>
        <end position="368"/>
    </location>
</feature>
<keyword evidence="2" id="KW-0472">Membrane</keyword>
<sequence>MTTPLRDGSAPAAAAGIAAARAGTGEGDPAQGGAAQTDPAQAGPVKADPVKALLQRHHGLCARAVDPLEIAAVLEDGGLTDHAAAECRHRDVFSLADELYARTEREEPARPAPGVPRDPAALAQGPRAPWRFAGLLAGAWLVAYALLGGPALAALLSGRIVSPDAVRAAVPAAALACSLVPALWCARWFTGRVRHALVVSRSRAEFRARAWPLLLTAAGLFTAALAALLWSVRAASGAPAARPGELAAVTALGGLLFLARLLTARGAGRAAAVAALAACGLEAAALGAAALGAGAPGPPGVVPPFAAPAVAWATGAYGPAAIPLVACALPALALLAHALTALSRASAHRHGPHAPVPADPGEAPARAR</sequence>
<feature type="transmembrane region" description="Helical" evidence="2">
    <location>
        <begin position="244"/>
        <end position="263"/>
    </location>
</feature>
<feature type="compositionally biased region" description="Low complexity" evidence="1">
    <location>
        <begin position="8"/>
        <end position="23"/>
    </location>
</feature>
<evidence type="ECO:0000256" key="1">
    <source>
        <dbReference type="SAM" id="MobiDB-lite"/>
    </source>
</evidence>
<dbReference type="RefSeq" id="WP_388632982.1">
    <property type="nucleotide sequence ID" value="NZ_JBIAUT010000015.1"/>
</dbReference>
<keyword evidence="4" id="KW-1185">Reference proteome</keyword>
<feature type="transmembrane region" description="Helical" evidence="2">
    <location>
        <begin position="210"/>
        <end position="232"/>
    </location>
</feature>
<evidence type="ECO:0000313" key="3">
    <source>
        <dbReference type="EMBL" id="MFF4220401.1"/>
    </source>
</evidence>
<evidence type="ECO:0000313" key="4">
    <source>
        <dbReference type="Proteomes" id="UP001602123"/>
    </source>
</evidence>
<feature type="transmembrane region" description="Helical" evidence="2">
    <location>
        <begin position="316"/>
        <end position="339"/>
    </location>
</feature>
<gene>
    <name evidence="3" type="ORF">ACFYZM_29620</name>
</gene>
<evidence type="ECO:0000256" key="2">
    <source>
        <dbReference type="SAM" id="Phobius"/>
    </source>
</evidence>
<dbReference type="EMBL" id="JBIAUT010000015">
    <property type="protein sequence ID" value="MFF4220401.1"/>
    <property type="molecule type" value="Genomic_DNA"/>
</dbReference>
<dbReference type="Proteomes" id="UP001602123">
    <property type="component" value="Unassembled WGS sequence"/>
</dbReference>